<proteinExistence type="inferred from homology"/>
<dbReference type="PANTHER" id="PTHR32401:SF49">
    <property type="entry name" value="OS10G0129200 PROTEIN"/>
    <property type="match status" value="1"/>
</dbReference>
<reference evidence="5 6" key="1">
    <citation type="submission" date="2023-12" db="EMBL/GenBank/DDBJ databases">
        <title>A high-quality genome assembly for Dillenia turbinata (Dilleniales).</title>
        <authorList>
            <person name="Chanderbali A."/>
        </authorList>
    </citation>
    <scope>NUCLEOTIDE SEQUENCE [LARGE SCALE GENOMIC DNA]</scope>
    <source>
        <strain evidence="5">LSX21</strain>
        <tissue evidence="5">Leaf</tissue>
    </source>
</reference>
<dbReference type="Proteomes" id="UP001370490">
    <property type="component" value="Unassembled WGS sequence"/>
</dbReference>
<evidence type="ECO:0000256" key="3">
    <source>
        <dbReference type="SAM" id="MobiDB-lite"/>
    </source>
</evidence>
<accession>A0AAN8UG89</accession>
<dbReference type="InterPro" id="IPR013320">
    <property type="entry name" value="ConA-like_dom_sf"/>
</dbReference>
<feature type="region of interest" description="Disordered" evidence="3">
    <location>
        <begin position="133"/>
        <end position="155"/>
    </location>
</feature>
<gene>
    <name evidence="5" type="ORF">RJ641_019084</name>
</gene>
<dbReference type="Pfam" id="PF00139">
    <property type="entry name" value="Lectin_legB"/>
    <property type="match status" value="1"/>
</dbReference>
<dbReference type="EMBL" id="JBAMMX010000024">
    <property type="protein sequence ID" value="KAK6916223.1"/>
    <property type="molecule type" value="Genomic_DNA"/>
</dbReference>
<feature type="domain" description="Legume lectin" evidence="4">
    <location>
        <begin position="60"/>
        <end position="109"/>
    </location>
</feature>
<sequence length="211" mass="23264">MEASYAEVAFGPNDKSIIAMGSAYRAIDGLQVTPNERGEERTQKGGRATYVKPLHIWDNETATSTLGLTNYETLFNTTENQFVAVEDDIFPNHWDPKSYHVGINVNCMKFVAGGDMFEKSSIHSWELNSSLLQDENAEGPGSPMTETPSADGSKRRWPQMVGLSVLACALGEFEKGMGPRSHLRSNKLVQFLGAMRRENDCSSMSSCQMVA</sequence>
<dbReference type="Gene3D" id="2.60.120.200">
    <property type="match status" value="2"/>
</dbReference>
<dbReference type="InterPro" id="IPR001220">
    <property type="entry name" value="Legume_lectin_dom"/>
</dbReference>
<evidence type="ECO:0000256" key="1">
    <source>
        <dbReference type="ARBA" id="ARBA00007606"/>
    </source>
</evidence>
<keyword evidence="6" id="KW-1185">Reference proteome</keyword>
<name>A0AAN8UG89_9MAGN</name>
<dbReference type="SUPFAM" id="SSF49899">
    <property type="entry name" value="Concanavalin A-like lectins/glucanases"/>
    <property type="match status" value="1"/>
</dbReference>
<dbReference type="AlphaFoldDB" id="A0AAN8UG89"/>
<evidence type="ECO:0000259" key="4">
    <source>
        <dbReference type="Pfam" id="PF00139"/>
    </source>
</evidence>
<keyword evidence="2" id="KW-0430">Lectin</keyword>
<dbReference type="InterPro" id="IPR050258">
    <property type="entry name" value="Leguminous_Lectin"/>
</dbReference>
<comment type="caution">
    <text evidence="5">The sequence shown here is derived from an EMBL/GenBank/DDBJ whole genome shotgun (WGS) entry which is preliminary data.</text>
</comment>
<dbReference type="PANTHER" id="PTHR32401">
    <property type="entry name" value="CONCANAVALIN A-LIKE LECTIN FAMILY PROTEIN"/>
    <property type="match status" value="1"/>
</dbReference>
<dbReference type="GO" id="GO:0030246">
    <property type="term" value="F:carbohydrate binding"/>
    <property type="evidence" value="ECO:0007669"/>
    <property type="project" value="UniProtKB-KW"/>
</dbReference>
<evidence type="ECO:0000313" key="5">
    <source>
        <dbReference type="EMBL" id="KAK6916223.1"/>
    </source>
</evidence>
<protein>
    <submittedName>
        <fullName evidence="5">Legume lectin domain</fullName>
    </submittedName>
</protein>
<organism evidence="5 6">
    <name type="scientific">Dillenia turbinata</name>
    <dbReference type="NCBI Taxonomy" id="194707"/>
    <lineage>
        <taxon>Eukaryota</taxon>
        <taxon>Viridiplantae</taxon>
        <taxon>Streptophyta</taxon>
        <taxon>Embryophyta</taxon>
        <taxon>Tracheophyta</taxon>
        <taxon>Spermatophyta</taxon>
        <taxon>Magnoliopsida</taxon>
        <taxon>eudicotyledons</taxon>
        <taxon>Gunneridae</taxon>
        <taxon>Pentapetalae</taxon>
        <taxon>Dilleniales</taxon>
        <taxon>Dilleniaceae</taxon>
        <taxon>Dillenia</taxon>
    </lineage>
</organism>
<comment type="similarity">
    <text evidence="1">Belongs to the leguminous lectin family.</text>
</comment>
<evidence type="ECO:0000256" key="2">
    <source>
        <dbReference type="ARBA" id="ARBA00022734"/>
    </source>
</evidence>
<evidence type="ECO:0000313" key="6">
    <source>
        <dbReference type="Proteomes" id="UP001370490"/>
    </source>
</evidence>